<accession>A0A4Y9YLE2</accession>
<comment type="caution">
    <text evidence="2">The sequence shown here is derived from an EMBL/GenBank/DDBJ whole genome shotgun (WGS) entry which is preliminary data.</text>
</comment>
<sequence length="140" mass="15307">MSAGAQTPTPDTPPKSKPKPQLKPKQLTYRPHRIAIQGSKDPWPRPSPARPIKFKTHTPTDTRPYQRSAALPPASMDLDLHLPGLSGQYLPMATALNTPHAPRASKHRSTEAPNDAVASPVTGHLTHGCQRQRRQAQAQI</sequence>
<dbReference type="EMBL" id="SEOQ01000464">
    <property type="protein sequence ID" value="TFY62427.1"/>
    <property type="molecule type" value="Genomic_DNA"/>
</dbReference>
<proteinExistence type="predicted"/>
<evidence type="ECO:0000313" key="2">
    <source>
        <dbReference type="EMBL" id="TFY62427.1"/>
    </source>
</evidence>
<organism evidence="2 3">
    <name type="scientific">Dentipellis fragilis</name>
    <dbReference type="NCBI Taxonomy" id="205917"/>
    <lineage>
        <taxon>Eukaryota</taxon>
        <taxon>Fungi</taxon>
        <taxon>Dikarya</taxon>
        <taxon>Basidiomycota</taxon>
        <taxon>Agaricomycotina</taxon>
        <taxon>Agaricomycetes</taxon>
        <taxon>Russulales</taxon>
        <taxon>Hericiaceae</taxon>
        <taxon>Dentipellis</taxon>
    </lineage>
</organism>
<evidence type="ECO:0000313" key="3">
    <source>
        <dbReference type="Proteomes" id="UP000298327"/>
    </source>
</evidence>
<feature type="region of interest" description="Disordered" evidence="1">
    <location>
        <begin position="1"/>
        <end position="68"/>
    </location>
</feature>
<evidence type="ECO:0000256" key="1">
    <source>
        <dbReference type="SAM" id="MobiDB-lite"/>
    </source>
</evidence>
<feature type="region of interest" description="Disordered" evidence="1">
    <location>
        <begin position="96"/>
        <end position="140"/>
    </location>
</feature>
<dbReference type="Proteomes" id="UP000298327">
    <property type="component" value="Unassembled WGS sequence"/>
</dbReference>
<dbReference type="AlphaFoldDB" id="A0A4Y9YLE2"/>
<name>A0A4Y9YLE2_9AGAM</name>
<reference evidence="2 3" key="1">
    <citation type="submission" date="2019-02" db="EMBL/GenBank/DDBJ databases">
        <title>Genome sequencing of the rare red list fungi Dentipellis fragilis.</title>
        <authorList>
            <person name="Buettner E."/>
            <person name="Kellner H."/>
        </authorList>
    </citation>
    <scope>NUCLEOTIDE SEQUENCE [LARGE SCALE GENOMIC DNA]</scope>
    <source>
        <strain evidence="2 3">DSM 105465</strain>
    </source>
</reference>
<keyword evidence="3" id="KW-1185">Reference proteome</keyword>
<protein>
    <submittedName>
        <fullName evidence="2">Uncharacterized protein</fullName>
    </submittedName>
</protein>
<gene>
    <name evidence="2" type="ORF">EVG20_g6710</name>
</gene>